<dbReference type="AlphaFoldDB" id="A0A1I8IFI9"/>
<dbReference type="Proteomes" id="UP000095280">
    <property type="component" value="Unplaced"/>
</dbReference>
<reference evidence="3" key="1">
    <citation type="submission" date="2016-11" db="UniProtKB">
        <authorList>
            <consortium name="WormBaseParasite"/>
        </authorList>
    </citation>
    <scope>IDENTIFICATION</scope>
</reference>
<protein>
    <submittedName>
        <fullName evidence="3">Hydrolase_4 domain-containing protein</fullName>
    </submittedName>
</protein>
<dbReference type="InterPro" id="IPR022742">
    <property type="entry name" value="Hydrolase_4"/>
</dbReference>
<evidence type="ECO:0000259" key="1">
    <source>
        <dbReference type="Pfam" id="PF12146"/>
    </source>
</evidence>
<dbReference type="InterPro" id="IPR029058">
    <property type="entry name" value="AB_hydrolase_fold"/>
</dbReference>
<dbReference type="SUPFAM" id="SSF53474">
    <property type="entry name" value="alpha/beta-Hydrolases"/>
    <property type="match status" value="1"/>
</dbReference>
<evidence type="ECO:0000313" key="3">
    <source>
        <dbReference type="WBParaSite" id="maker-uti_cns_0012036-snap-gene-0.2-mRNA-1"/>
    </source>
</evidence>
<dbReference type="PANTHER" id="PTHR11614">
    <property type="entry name" value="PHOSPHOLIPASE-RELATED"/>
    <property type="match status" value="1"/>
</dbReference>
<name>A0A1I8IFI9_9PLAT</name>
<feature type="domain" description="Serine aminopeptidase S33" evidence="1">
    <location>
        <begin position="157"/>
        <end position="392"/>
    </location>
</feature>
<dbReference type="Gene3D" id="3.40.50.1820">
    <property type="entry name" value="alpha/beta hydrolase"/>
    <property type="match status" value="1"/>
</dbReference>
<organism evidence="2 3">
    <name type="scientific">Macrostomum lignano</name>
    <dbReference type="NCBI Taxonomy" id="282301"/>
    <lineage>
        <taxon>Eukaryota</taxon>
        <taxon>Metazoa</taxon>
        <taxon>Spiralia</taxon>
        <taxon>Lophotrochozoa</taxon>
        <taxon>Platyhelminthes</taxon>
        <taxon>Rhabditophora</taxon>
        <taxon>Macrostomorpha</taxon>
        <taxon>Macrostomida</taxon>
        <taxon>Macrostomidae</taxon>
        <taxon>Macrostomum</taxon>
    </lineage>
</organism>
<keyword evidence="2" id="KW-1185">Reference proteome</keyword>
<evidence type="ECO:0000313" key="2">
    <source>
        <dbReference type="Proteomes" id="UP000095280"/>
    </source>
</evidence>
<dbReference type="Pfam" id="PF12146">
    <property type="entry name" value="Hydrolase_4"/>
    <property type="match status" value="1"/>
</dbReference>
<sequence length="413" mass="45550">CSKRSQSFESFSPRLVDAAFLIGGRRRGGGRCWWLSCTASVETERRVIAAADESRSLNVNTDPDNPSQSLFFDEALKPGTAHRSRPLLGQSEAMLDEDRLRPPPSLRLAWELVYQVKDMSNYCAGNSLGAIVSGCHVQLAGFNIYERRWTPQGPRRQELVFLCHGFAEHCGYFHQLAEPLAAAGLLTVGHDFYGHGLSEGNVNQLRSIDTLVDVAAAHLAKLKLEFPDCIVYGVGYSMGALVLHRMCGRSPQPPLSAMVWLSPALQPAGMKLTKRRVQLSKWLLPRLPNLPLPGGRFRPEDLTRSKETQEQLHTDTSIKQRVLYTRVCAWMLEAMLATQPGSITLPTLIITGTADRIADPARSAAFVAAGQALGKPVTGRAYLGARHQLHTDLATVGVKLHQDLMQWFAASQY</sequence>
<dbReference type="WBParaSite" id="maker-uti_cns_0012036-snap-gene-0.2-mRNA-1">
    <property type="protein sequence ID" value="maker-uti_cns_0012036-snap-gene-0.2-mRNA-1"/>
    <property type="gene ID" value="maker-uti_cns_0012036-snap-gene-0.2"/>
</dbReference>
<proteinExistence type="predicted"/>
<dbReference type="InterPro" id="IPR051044">
    <property type="entry name" value="MAG_DAG_Lipase"/>
</dbReference>
<accession>A0A1I8IFI9</accession>